<dbReference type="KEGG" id="lyk:FLP23_11910"/>
<evidence type="ECO:0000313" key="1">
    <source>
        <dbReference type="EMBL" id="QEO10647.1"/>
    </source>
</evidence>
<dbReference type="AlphaFoldDB" id="A0A5C1YCP4"/>
<proteinExistence type="predicted"/>
<dbReference type="OrthoDB" id="5115766at2"/>
<dbReference type="RefSeq" id="WP_149326062.1">
    <property type="nucleotide sequence ID" value="NZ_CP043504.1"/>
</dbReference>
<dbReference type="Proteomes" id="UP000322159">
    <property type="component" value="Chromosome"/>
</dbReference>
<keyword evidence="2" id="KW-1185">Reference proteome</keyword>
<dbReference type="EMBL" id="CP043504">
    <property type="protein sequence ID" value="QEO10647.1"/>
    <property type="molecule type" value="Genomic_DNA"/>
</dbReference>
<sequence length="211" mass="23423">MIDAPRFELPGRWGRIDLSTDASILRSIRKILSEVTHRRDDLAELRAELRGRFEKAAAEAKRGGATDFYVALSLTPRVPLPAWLAVFVLSVESTDFAALGLQDLERFLLAETRSWGPDGSGGSRPVVADPEALQAVRYSWRRVRDVVEAGVERSFEFIEADYWLAARDPNRIALLTFSTALAEYEEEMLALFDAVVSTIRWPAPVTATAGG</sequence>
<reference evidence="1 2" key="1">
    <citation type="submission" date="2019-09" db="EMBL/GenBank/DDBJ databases">
        <title>Genome sequencing of strain KACC 19322.</title>
        <authorList>
            <person name="Heo J."/>
            <person name="Kim S.-J."/>
            <person name="Kim J.-S."/>
            <person name="Hong S.-B."/>
            <person name="Kwon S.-W."/>
        </authorList>
    </citation>
    <scope>NUCLEOTIDE SEQUENCE [LARGE SCALE GENOMIC DNA]</scope>
    <source>
        <strain evidence="1 2">KACC 19322</strain>
    </source>
</reference>
<gene>
    <name evidence="1" type="ORF">FLP23_11910</name>
</gene>
<organism evidence="1 2">
    <name type="scientific">Protaetiibacter larvae</name>
    <dbReference type="NCBI Taxonomy" id="2592654"/>
    <lineage>
        <taxon>Bacteria</taxon>
        <taxon>Bacillati</taxon>
        <taxon>Actinomycetota</taxon>
        <taxon>Actinomycetes</taxon>
        <taxon>Micrococcales</taxon>
        <taxon>Microbacteriaceae</taxon>
        <taxon>Protaetiibacter</taxon>
    </lineage>
</organism>
<name>A0A5C1YCP4_9MICO</name>
<evidence type="ECO:0000313" key="2">
    <source>
        <dbReference type="Proteomes" id="UP000322159"/>
    </source>
</evidence>
<protein>
    <submittedName>
        <fullName evidence="1">Uncharacterized protein</fullName>
    </submittedName>
</protein>
<accession>A0A5C1YCP4</accession>